<dbReference type="EMBL" id="JWZX01003079">
    <property type="protein sequence ID" value="KOO24567.1"/>
    <property type="molecule type" value="Genomic_DNA"/>
</dbReference>
<sequence length="957" mass="104084">MPTPVRLASDVSAAEIAAAADLARAKHEADVAAQIAKDGQPPASAGEGWSVANWLKDQQVTQLIGQLLMRPLEDLETSAAFAGASTYPGSVELHFFRALGSKGSRAALVRLLETGHLLDTLADALWPKIQLLAQRGAATATELHNKFMDEGVGFDLEYLGLKSFFAGLEAVVGAPSPQVLEGMRRDHCENDDSTIPFETPNYKMVTTSKIEWWFVVDPERGLKEMRLESWPAERPDTLHGSAQGRREIPTSEFEAERANRNAQLRSLDAQPLEFEEFLGARLYTGPCFVKYNTTLRGLQSSIAWFKQTYAKLCRGNKYTTTLHVINSAVIKLSKLTMATYVYRGVSGGRLPKHFRIANEYGVRGGIDPAFMSTTLDRAVALTYAASSNGPGVVFSMRQGMVDRGADIGWLSQYPHEMEILFAPLTGLEIHSISVDGSVLVPEIRLSVNLNASTIEQVIGRRRKLLKDMGDNMAIEVSAGLSGSGFEGTSVRMLAYHLAKDALAQPVMWYNDEENFQLGVARVIDAKRAALDHQKRLRWLAPQPVELADHADAIVKLLRHDLSNVRCAALEALEKLTEAQLSPHGASVVPLLRDEEEAVRMAAVQTLRAMDSSTLASLAPTMQLTLEQAPPWKSEVRRAAVMALGLLEQGKLSQYTHAIVPRLDDPNAAVRTVCLEVLGKLSQGGLLPHVSSMMLKLEDEDEAVRLAAVATLGQVAASIGKGPIIARATHPRMGVREAAVLLLGKLEPKDLADRIGVVVDRIADVEVRVRAAALQTLQSLEPLELVKHVETAVRCLQDPSARVRIGAVDVMDKLLSWGRSSVAIGGHPLETTREATLETMREATLETTLEATLETTHMLPSIKRYVPQLVHCLRDEDAIVRQRAISALLIVACIEDRDDGVRRAASLWATGKLGPGLLGLHAAAIATRLDDPILSVRLSAVGALAHLAKPPDGDSTLL</sequence>
<evidence type="ECO:0000256" key="8">
    <source>
        <dbReference type="RuleBase" id="RU361228"/>
    </source>
</evidence>
<keyword evidence="2 8" id="KW-0328">Glycosyltransferase</keyword>
<accession>A0A0M0JDZ3</accession>
<dbReference type="InterPro" id="IPR021133">
    <property type="entry name" value="HEAT_type_2"/>
</dbReference>
<evidence type="ECO:0000256" key="3">
    <source>
        <dbReference type="ARBA" id="ARBA00022679"/>
    </source>
</evidence>
<dbReference type="EC" id="2.4.2.31" evidence="8"/>
<feature type="repeat" description="HEAT" evidence="7">
    <location>
        <begin position="685"/>
        <end position="726"/>
    </location>
</feature>
<dbReference type="InterPro" id="IPR000768">
    <property type="entry name" value="ART"/>
</dbReference>
<evidence type="ECO:0000256" key="1">
    <source>
        <dbReference type="ARBA" id="ARBA00009558"/>
    </source>
</evidence>
<dbReference type="Gene3D" id="1.25.10.10">
    <property type="entry name" value="Leucine-rich Repeat Variant"/>
    <property type="match status" value="3"/>
</dbReference>
<evidence type="ECO:0000256" key="5">
    <source>
        <dbReference type="ARBA" id="ARBA00045876"/>
    </source>
</evidence>
<evidence type="ECO:0000256" key="4">
    <source>
        <dbReference type="ARBA" id="ARBA00022695"/>
    </source>
</evidence>
<keyword evidence="8" id="KW-0520">NAD</keyword>
<evidence type="ECO:0000256" key="6">
    <source>
        <dbReference type="ARBA" id="ARBA00047597"/>
    </source>
</evidence>
<dbReference type="PANTHER" id="PTHR12697">
    <property type="entry name" value="PBS LYASE HEAT-LIKE PROTEIN"/>
    <property type="match status" value="1"/>
</dbReference>
<dbReference type="GO" id="GO:0016829">
    <property type="term" value="F:lyase activity"/>
    <property type="evidence" value="ECO:0007669"/>
    <property type="project" value="UniProtKB-KW"/>
</dbReference>
<keyword evidence="9" id="KW-0456">Lyase</keyword>
<dbReference type="Gene3D" id="3.90.176.10">
    <property type="entry name" value="Toxin ADP-ribosyltransferase, Chain A, domain 1"/>
    <property type="match status" value="1"/>
</dbReference>
<dbReference type="PROSITE" id="PS50077">
    <property type="entry name" value="HEAT_REPEAT"/>
    <property type="match status" value="1"/>
</dbReference>
<comment type="function">
    <text evidence="5">Catalyzes the hydroxylation of the N(6)-(4-aminobutyl)-L-lysine intermediate produced by deoxyhypusine synthase/DHPS on a critical lysine of the eukaryotic translation initiation factor 5A/eIF-5A. This is the second step of the post-translational modification of that lysine into an unusual amino acid residue named hypusine. Hypusination is unique to mature eIF-5A factor and is essential for its function.</text>
</comment>
<organism evidence="9 10">
    <name type="scientific">Chrysochromulina tobinii</name>
    <dbReference type="NCBI Taxonomy" id="1460289"/>
    <lineage>
        <taxon>Eukaryota</taxon>
        <taxon>Haptista</taxon>
        <taxon>Haptophyta</taxon>
        <taxon>Prymnesiophyceae</taxon>
        <taxon>Prymnesiales</taxon>
        <taxon>Chrysochromulinaceae</taxon>
        <taxon>Chrysochromulina</taxon>
    </lineage>
</organism>
<comment type="similarity">
    <text evidence="1 8">Belongs to the Arg-specific ADP-ribosyltransferase family.</text>
</comment>
<dbReference type="GO" id="GO:0106274">
    <property type="term" value="F:NAD+-protein-arginine ADP-ribosyltransferase activity"/>
    <property type="evidence" value="ECO:0007669"/>
    <property type="project" value="UniProtKB-EC"/>
</dbReference>
<comment type="catalytic activity">
    <reaction evidence="6 8">
        <text>L-arginyl-[protein] + NAD(+) = N(omega)-(ADP-D-ribosyl)-L-arginyl-[protein] + nicotinamide + H(+)</text>
        <dbReference type="Rhea" id="RHEA:19149"/>
        <dbReference type="Rhea" id="RHEA-COMP:10532"/>
        <dbReference type="Rhea" id="RHEA-COMP:15087"/>
        <dbReference type="ChEBI" id="CHEBI:15378"/>
        <dbReference type="ChEBI" id="CHEBI:17154"/>
        <dbReference type="ChEBI" id="CHEBI:29965"/>
        <dbReference type="ChEBI" id="CHEBI:57540"/>
        <dbReference type="ChEBI" id="CHEBI:142554"/>
        <dbReference type="EC" id="2.4.2.31"/>
    </reaction>
</comment>
<protein>
    <recommendedName>
        <fullName evidence="8">NAD(P)(+)--arginine ADP-ribosyltransferase</fullName>
        <ecNumber evidence="8">2.4.2.31</ecNumber>
    </recommendedName>
    <alternativeName>
        <fullName evidence="8">Mono(ADP-ribosyl)transferase</fullName>
    </alternativeName>
</protein>
<comment type="caution">
    <text evidence="9">The sequence shown here is derived from an EMBL/GenBank/DDBJ whole genome shotgun (WGS) entry which is preliminary data.</text>
</comment>
<evidence type="ECO:0000313" key="9">
    <source>
        <dbReference type="EMBL" id="KOO24567.1"/>
    </source>
</evidence>
<dbReference type="GO" id="GO:0016491">
    <property type="term" value="F:oxidoreductase activity"/>
    <property type="evidence" value="ECO:0007669"/>
    <property type="project" value="TreeGrafter"/>
</dbReference>
<dbReference type="PANTHER" id="PTHR12697:SF5">
    <property type="entry name" value="DEOXYHYPUSINE HYDROXYLASE"/>
    <property type="match status" value="1"/>
</dbReference>
<keyword evidence="3 8" id="KW-0808">Transferase</keyword>
<dbReference type="InterPro" id="IPR016024">
    <property type="entry name" value="ARM-type_fold"/>
</dbReference>
<dbReference type="InterPro" id="IPR011989">
    <property type="entry name" value="ARM-like"/>
</dbReference>
<dbReference type="AlphaFoldDB" id="A0A0M0JDZ3"/>
<keyword evidence="8" id="KW-0521">NADP</keyword>
<proteinExistence type="inferred from homology"/>
<evidence type="ECO:0000313" key="10">
    <source>
        <dbReference type="Proteomes" id="UP000037460"/>
    </source>
</evidence>
<keyword evidence="10" id="KW-1185">Reference proteome</keyword>
<evidence type="ECO:0000256" key="2">
    <source>
        <dbReference type="ARBA" id="ARBA00022676"/>
    </source>
</evidence>
<reference evidence="10" key="1">
    <citation type="journal article" date="2015" name="PLoS Genet.">
        <title>Genome Sequence and Transcriptome Analyses of Chrysochromulina tobin: Metabolic Tools for Enhanced Algal Fitness in the Prominent Order Prymnesiales (Haptophyceae).</title>
        <authorList>
            <person name="Hovde B.T."/>
            <person name="Deodato C.R."/>
            <person name="Hunsperger H.M."/>
            <person name="Ryken S.A."/>
            <person name="Yost W."/>
            <person name="Jha R.K."/>
            <person name="Patterson J."/>
            <person name="Monnat R.J. Jr."/>
            <person name="Barlow S.B."/>
            <person name="Starkenburg S.R."/>
            <person name="Cattolico R.A."/>
        </authorList>
    </citation>
    <scope>NUCLEOTIDE SEQUENCE</scope>
    <source>
        <strain evidence="10">CCMP291</strain>
    </source>
</reference>
<keyword evidence="4" id="KW-0548">Nucleotidyltransferase</keyword>
<dbReference type="GO" id="GO:0016779">
    <property type="term" value="F:nucleotidyltransferase activity"/>
    <property type="evidence" value="ECO:0007669"/>
    <property type="project" value="UniProtKB-KW"/>
</dbReference>
<name>A0A0M0JDZ3_9EUKA</name>
<dbReference type="SUPFAM" id="SSF56399">
    <property type="entry name" value="ADP-ribosylation"/>
    <property type="match status" value="1"/>
</dbReference>
<gene>
    <name evidence="9" type="ORF">Ctob_006430</name>
</gene>
<dbReference type="PROSITE" id="PS51996">
    <property type="entry name" value="TR_MART"/>
    <property type="match status" value="1"/>
</dbReference>
<dbReference type="OrthoDB" id="423533at2759"/>
<dbReference type="Proteomes" id="UP000037460">
    <property type="component" value="Unassembled WGS sequence"/>
</dbReference>
<dbReference type="Pfam" id="PF01129">
    <property type="entry name" value="ART"/>
    <property type="match status" value="1"/>
</dbReference>
<evidence type="ECO:0000256" key="7">
    <source>
        <dbReference type="PROSITE-ProRule" id="PRU00103"/>
    </source>
</evidence>
<dbReference type="SUPFAM" id="SSF48371">
    <property type="entry name" value="ARM repeat"/>
    <property type="match status" value="1"/>
</dbReference>